<keyword evidence="8" id="KW-0830">Ubiquinone</keyword>
<dbReference type="GO" id="GO:0008137">
    <property type="term" value="F:NADH dehydrogenase (ubiquinone) activity"/>
    <property type="evidence" value="ECO:0007669"/>
    <property type="project" value="UniProtKB-EC"/>
</dbReference>
<dbReference type="PROSITE" id="PS00668">
    <property type="entry name" value="COMPLEX1_ND1_2"/>
    <property type="match status" value="1"/>
</dbReference>
<evidence type="ECO:0000313" key="10">
    <source>
        <dbReference type="EMBL" id="AWW03141.1"/>
    </source>
</evidence>
<feature type="transmembrane region" description="Helical" evidence="9">
    <location>
        <begin position="174"/>
        <end position="192"/>
    </location>
</feature>
<evidence type="ECO:0000256" key="6">
    <source>
        <dbReference type="ARBA" id="ARBA00023136"/>
    </source>
</evidence>
<dbReference type="AlphaFoldDB" id="A0A344ANV6"/>
<sequence length="295" mass="33707">MLLTMYSMTNVIMSFILVMVFVAFFILSERKVLSYMQIRKGPNKVGFSGLLQSFADLIKLIVKTKINYFQFRSLLGLLGTYLIVILSILLCFIYAESFNGSYSSLHLLGFLVVTSLSGYSLLSVGWGSYSKYSLFGSLRSSFGSVTFEACLMCFVIVFGLVWGSYSFGACLESTGIMAYLLLYPLWLVATLCESNRTPFDYAESESDLVSGFNTEYCNVYFTCLFACEYLIIYIICWFSASLFSSGFLWWFLIIFNVFFFLWARATLPRVRFDYFIEVMWSVILPLFAFGILVSF</sequence>
<dbReference type="PANTHER" id="PTHR11432">
    <property type="entry name" value="NADH DEHYDROGENASE SUBUNIT 1"/>
    <property type="match status" value="1"/>
</dbReference>
<feature type="transmembrane region" description="Helical" evidence="9">
    <location>
        <begin position="274"/>
        <end position="293"/>
    </location>
</feature>
<dbReference type="InterPro" id="IPR018086">
    <property type="entry name" value="NADH_UbQ_OxRdtase_su1_CS"/>
</dbReference>
<evidence type="ECO:0000256" key="5">
    <source>
        <dbReference type="ARBA" id="ARBA00022989"/>
    </source>
</evidence>
<feature type="transmembrane region" description="Helical" evidence="9">
    <location>
        <begin position="74"/>
        <end position="95"/>
    </location>
</feature>
<keyword evidence="8 10" id="KW-0496">Mitochondrion</keyword>
<keyword evidence="5 9" id="KW-1133">Transmembrane helix</keyword>
<dbReference type="EMBL" id="MG970257">
    <property type="protein sequence ID" value="AWW03141.1"/>
    <property type="molecule type" value="Genomic_DNA"/>
</dbReference>
<geneLocation type="mitochondrion" evidence="10"/>
<evidence type="ECO:0000256" key="9">
    <source>
        <dbReference type="SAM" id="Phobius"/>
    </source>
</evidence>
<dbReference type="GO" id="GO:0005743">
    <property type="term" value="C:mitochondrial inner membrane"/>
    <property type="evidence" value="ECO:0007669"/>
    <property type="project" value="UniProtKB-SubCell"/>
</dbReference>
<evidence type="ECO:0000256" key="4">
    <source>
        <dbReference type="ARBA" id="ARBA00022692"/>
    </source>
</evidence>
<name>A0A344ANV6_9PLAT</name>
<comment type="similarity">
    <text evidence="2 7">Belongs to the complex I subunit 1 family.</text>
</comment>
<proteinExistence type="inferred from homology"/>
<accession>A0A344ANV6</accession>
<reference evidence="10" key="2">
    <citation type="submission" date="2018-02" db="EMBL/GenBank/DDBJ databases">
        <authorList>
            <person name="Vanhove M.P.M."/>
            <person name="Briscoe A.G."/>
            <person name="Jorissen M.W.P."/>
            <person name="Littlewood D.T.J."/>
            <person name="Huyse T."/>
        </authorList>
    </citation>
    <scope>NUCLEOTIDE SEQUENCE</scope>
</reference>
<feature type="transmembrane region" description="Helical" evidence="9">
    <location>
        <begin position="219"/>
        <end position="240"/>
    </location>
</feature>
<feature type="transmembrane region" description="Helical" evidence="9">
    <location>
        <begin position="107"/>
        <end position="129"/>
    </location>
</feature>
<keyword evidence="7" id="KW-0520">NAD</keyword>
<gene>
    <name evidence="10" type="primary">ND1</name>
</gene>
<protein>
    <recommendedName>
        <fullName evidence="3 8">NADH-ubiquinone oxidoreductase chain 1</fullName>
        <ecNumber evidence="8">7.1.1.2</ecNumber>
    </recommendedName>
</protein>
<keyword evidence="4 7" id="KW-0812">Transmembrane</keyword>
<feature type="transmembrane region" description="Helical" evidence="9">
    <location>
        <begin position="246"/>
        <end position="262"/>
    </location>
</feature>
<dbReference type="GO" id="GO:0009060">
    <property type="term" value="P:aerobic respiration"/>
    <property type="evidence" value="ECO:0007669"/>
    <property type="project" value="TreeGrafter"/>
</dbReference>
<evidence type="ECO:0000256" key="8">
    <source>
        <dbReference type="RuleBase" id="RU000473"/>
    </source>
</evidence>
<comment type="subcellular location">
    <subcellularLocation>
        <location evidence="1">Membrane</location>
        <topology evidence="1">Multi-pass membrane protein</topology>
    </subcellularLocation>
    <subcellularLocation>
        <location evidence="7">Mitochondrion inner membrane</location>
        <topology evidence="7">Multi-pass membrane protein</topology>
    </subcellularLocation>
</comment>
<evidence type="ECO:0000256" key="2">
    <source>
        <dbReference type="ARBA" id="ARBA00010535"/>
    </source>
</evidence>
<reference evidence="10" key="1">
    <citation type="journal article" date="2018" name="BMC Genomics">
        <title>The first next-generation sequencing approach to the mitochondrial phylogeny of African monogenean parasites (Platyhelminthes: Gyrodactylidae and Dactylogyridae).</title>
        <authorList>
            <person name="Vanhove M.P.M."/>
            <person name="Briscoe A.G."/>
            <person name="Jorissen M.W.P."/>
            <person name="Littlewood D.T.J."/>
            <person name="Huyse T."/>
        </authorList>
    </citation>
    <scope>NUCLEOTIDE SEQUENCE</scope>
</reference>
<organism evidence="10">
    <name type="scientific">Cichlidogyrus mbirizei</name>
    <dbReference type="NCBI Taxonomy" id="2094302"/>
    <lineage>
        <taxon>Eukaryota</taxon>
        <taxon>Metazoa</taxon>
        <taxon>Spiralia</taxon>
        <taxon>Lophotrochozoa</taxon>
        <taxon>Platyhelminthes</taxon>
        <taxon>Monogenea</taxon>
        <taxon>Monopisthocotylea</taxon>
        <taxon>Dactylogyridea</taxon>
        <taxon>Ancyrocephalidae</taxon>
        <taxon>Cichlidogyrus</taxon>
    </lineage>
</organism>
<comment type="catalytic activity">
    <reaction evidence="8">
        <text>a ubiquinone + NADH + 5 H(+)(in) = a ubiquinol + NAD(+) + 4 H(+)(out)</text>
        <dbReference type="Rhea" id="RHEA:29091"/>
        <dbReference type="Rhea" id="RHEA-COMP:9565"/>
        <dbReference type="Rhea" id="RHEA-COMP:9566"/>
        <dbReference type="ChEBI" id="CHEBI:15378"/>
        <dbReference type="ChEBI" id="CHEBI:16389"/>
        <dbReference type="ChEBI" id="CHEBI:17976"/>
        <dbReference type="ChEBI" id="CHEBI:57540"/>
        <dbReference type="ChEBI" id="CHEBI:57945"/>
        <dbReference type="EC" id="7.1.1.2"/>
    </reaction>
</comment>
<dbReference type="InterPro" id="IPR001694">
    <property type="entry name" value="NADH_UbQ_OxRdtase_su1/FPO"/>
</dbReference>
<keyword evidence="6 9" id="KW-0472">Membrane</keyword>
<dbReference type="EC" id="7.1.1.2" evidence="8"/>
<dbReference type="GO" id="GO:0003954">
    <property type="term" value="F:NADH dehydrogenase activity"/>
    <property type="evidence" value="ECO:0007669"/>
    <property type="project" value="TreeGrafter"/>
</dbReference>
<dbReference type="Pfam" id="PF00146">
    <property type="entry name" value="NADHdh"/>
    <property type="match status" value="1"/>
</dbReference>
<evidence type="ECO:0000256" key="7">
    <source>
        <dbReference type="RuleBase" id="RU000471"/>
    </source>
</evidence>
<dbReference type="PANTHER" id="PTHR11432:SF3">
    <property type="entry name" value="NADH-UBIQUINONE OXIDOREDUCTASE CHAIN 1"/>
    <property type="match status" value="1"/>
</dbReference>
<evidence type="ECO:0000256" key="1">
    <source>
        <dbReference type="ARBA" id="ARBA00004141"/>
    </source>
</evidence>
<feature type="transmembrane region" description="Helical" evidence="9">
    <location>
        <begin position="141"/>
        <end position="162"/>
    </location>
</feature>
<evidence type="ECO:0000256" key="3">
    <source>
        <dbReference type="ARBA" id="ARBA00021009"/>
    </source>
</evidence>
<feature type="transmembrane region" description="Helical" evidence="9">
    <location>
        <begin position="6"/>
        <end position="27"/>
    </location>
</feature>